<sequence>MTFGSLFDLRVLNTTSGSEGTSGFPNNLRVLIRPQSLKDDLRVLMNLMVPKRPPGPYKTSGSRYNLRI</sequence>
<proteinExistence type="predicted"/>
<dbReference type="AlphaFoldDB" id="A0A8S9LIV1"/>
<organism evidence="1">
    <name type="scientific">Brassica cretica</name>
    <name type="common">Mustard</name>
    <dbReference type="NCBI Taxonomy" id="69181"/>
    <lineage>
        <taxon>Eukaryota</taxon>
        <taxon>Viridiplantae</taxon>
        <taxon>Streptophyta</taxon>
        <taxon>Embryophyta</taxon>
        <taxon>Tracheophyta</taxon>
        <taxon>Spermatophyta</taxon>
        <taxon>Magnoliopsida</taxon>
        <taxon>eudicotyledons</taxon>
        <taxon>Gunneridae</taxon>
        <taxon>Pentapetalae</taxon>
        <taxon>rosids</taxon>
        <taxon>malvids</taxon>
        <taxon>Brassicales</taxon>
        <taxon>Brassicaceae</taxon>
        <taxon>Brassiceae</taxon>
        <taxon>Brassica</taxon>
    </lineage>
</organism>
<dbReference type="EMBL" id="QGKY02000094">
    <property type="protein sequence ID" value="KAF2605223.1"/>
    <property type="molecule type" value="Genomic_DNA"/>
</dbReference>
<accession>A0A8S9LIV1</accession>
<evidence type="ECO:0000313" key="1">
    <source>
        <dbReference type="EMBL" id="KAF2605223.1"/>
    </source>
</evidence>
<gene>
    <name evidence="1" type="ORF">F2Q70_00025796</name>
</gene>
<protein>
    <submittedName>
        <fullName evidence="1">Uncharacterized protein</fullName>
    </submittedName>
</protein>
<reference evidence="1" key="1">
    <citation type="submission" date="2019-12" db="EMBL/GenBank/DDBJ databases">
        <title>Genome sequencing and annotation of Brassica cretica.</title>
        <authorList>
            <person name="Studholme D.J."/>
            <person name="Sarris P.F."/>
        </authorList>
    </citation>
    <scope>NUCLEOTIDE SEQUENCE</scope>
    <source>
        <strain evidence="1">PFS-102/07</strain>
        <tissue evidence="1">Leaf</tissue>
    </source>
</reference>
<name>A0A8S9LIV1_BRACR</name>
<comment type="caution">
    <text evidence="1">The sequence shown here is derived from an EMBL/GenBank/DDBJ whole genome shotgun (WGS) entry which is preliminary data.</text>
</comment>